<evidence type="ECO:0000313" key="1">
    <source>
        <dbReference type="EMBL" id="KAJ3487606.1"/>
    </source>
</evidence>
<comment type="caution">
    <text evidence="1">The sequence shown here is derived from an EMBL/GenBank/DDBJ whole genome shotgun (WGS) entry which is preliminary data.</text>
</comment>
<gene>
    <name evidence="1" type="ORF">NLG97_g6379</name>
</gene>
<dbReference type="Proteomes" id="UP001148737">
    <property type="component" value="Unassembled WGS sequence"/>
</dbReference>
<organism evidence="1 2">
    <name type="scientific">Lecanicillium saksenae</name>
    <dbReference type="NCBI Taxonomy" id="468837"/>
    <lineage>
        <taxon>Eukaryota</taxon>
        <taxon>Fungi</taxon>
        <taxon>Dikarya</taxon>
        <taxon>Ascomycota</taxon>
        <taxon>Pezizomycotina</taxon>
        <taxon>Sordariomycetes</taxon>
        <taxon>Hypocreomycetidae</taxon>
        <taxon>Hypocreales</taxon>
        <taxon>Cordycipitaceae</taxon>
        <taxon>Lecanicillium</taxon>
    </lineage>
</organism>
<dbReference type="EMBL" id="JANAKD010000832">
    <property type="protein sequence ID" value="KAJ3487606.1"/>
    <property type="molecule type" value="Genomic_DNA"/>
</dbReference>
<proteinExistence type="predicted"/>
<protein>
    <submittedName>
        <fullName evidence="1">Uncharacterized protein</fullName>
    </submittedName>
</protein>
<sequence>MISRPCPFVGEKLSEEEEERWLRQGQVAFVTQNAWMSNDTIQQNIIFGLPFILARYHSVLYACALEKDLSTFQNGDRTVIGIKGTTISGGQRWRIALARALYSRATVLLLDDVLSAVDAEIREWIVTNALCGDLAQGRTRILVTHHPRQLLGYAAYQIEPSSGSVTVCTLEKREVNTKNVALHLNPPNCRVSAGDDDGAAGDDHTPAVEKLPSQSTSKSKLENNHESGYKLYYDATGCVFTWSVALLTIVASESTALWASWWLKLWTSLDTAEQLAHTNSLSPATIYMLISSLSCIIAAARCFVWYLVGVKGSRALSSIMVDHIFGANLQWLESTSHGDILTAFGDEMELLDDRLPHALGFVIENAFTAAFIIFTNASFSLYEAPLVALLFYVFINTGLNLLSVQRSLRTIQNSSVSKIQQHLSSLQAPDGITTIRSYGVTKRFISHMYELMDDRYAAYWNFSLCNTMIGFQFGALGALYVLLSSLCIVMAGANAGSAGMALTLASRLSDTISSSLRRMAAVESDLQSVEQIMRFRHVEQEPCDGTQMSSSWPVQGTLRVDKLTVGYGEGTANTLQDISFSIDAGERVGVVGRTGAGKSSLTLAFARLIQRRSGTIYIDGVDIHEISLDSLRWRLLIIPQDVHLGVGTLRSLLDPDSKHNDHALLEYIDAFHFSSTTTPKTHSASDEILAMQVSGKSLSPGQRQIVSLIRAVLTERKIIIMDEATSAVDMDTEEAIQGVLQGRGRQSMLKDTTIVVVAHRIATVADMDKVLVLEDGKLVEFGAPKVLYQQHGTFWKLVNHSVDKEQLVQKHGW</sequence>
<reference evidence="1" key="1">
    <citation type="submission" date="2022-07" db="EMBL/GenBank/DDBJ databases">
        <title>Genome Sequence of Lecanicillium saksenae.</title>
        <authorList>
            <person name="Buettner E."/>
        </authorList>
    </citation>
    <scope>NUCLEOTIDE SEQUENCE</scope>
    <source>
        <strain evidence="1">VT-O1</strain>
    </source>
</reference>
<accession>A0ACC1QPT1</accession>
<evidence type="ECO:0000313" key="2">
    <source>
        <dbReference type="Proteomes" id="UP001148737"/>
    </source>
</evidence>
<name>A0ACC1QPT1_9HYPO</name>
<keyword evidence="2" id="KW-1185">Reference proteome</keyword>